<proteinExistence type="predicted"/>
<dbReference type="AlphaFoldDB" id="D7DSU6"/>
<name>D7DSU6_METV3</name>
<keyword evidence="2" id="KW-1185">Reference proteome</keyword>
<dbReference type="EMBL" id="CP002057">
    <property type="protein sequence ID" value="ADI36206.1"/>
    <property type="molecule type" value="Genomic_DNA"/>
</dbReference>
<dbReference type="KEGG" id="mvo:Mvol_0546"/>
<evidence type="ECO:0000313" key="1">
    <source>
        <dbReference type="EMBL" id="ADI36206.1"/>
    </source>
</evidence>
<dbReference type="STRING" id="456320.Mvol_0546"/>
<sequence>MHNVVFDLFENLFIGKLSLTEILDLNVLSVFIGLMIAL</sequence>
<protein>
    <submittedName>
        <fullName evidence="1">Uncharacterized protein</fullName>
    </submittedName>
</protein>
<dbReference type="InParanoid" id="D7DSU6"/>
<evidence type="ECO:0000313" key="2">
    <source>
        <dbReference type="Proteomes" id="UP000007722"/>
    </source>
</evidence>
<dbReference type="Proteomes" id="UP000007722">
    <property type="component" value="Chromosome"/>
</dbReference>
<organism evidence="1 2">
    <name type="scientific">Methanococcus voltae (strain ATCC BAA-1334 / A3)</name>
    <dbReference type="NCBI Taxonomy" id="456320"/>
    <lineage>
        <taxon>Archaea</taxon>
        <taxon>Methanobacteriati</taxon>
        <taxon>Methanobacteriota</taxon>
        <taxon>Methanomada group</taxon>
        <taxon>Methanococci</taxon>
        <taxon>Methanococcales</taxon>
        <taxon>Methanococcaceae</taxon>
        <taxon>Methanococcus</taxon>
    </lineage>
</organism>
<dbReference type="HOGENOM" id="CLU_3323038_0_0_2"/>
<reference evidence="1 2" key="1">
    <citation type="submission" date="2010-05" db="EMBL/GenBank/DDBJ databases">
        <title>Complete sequence of Methanococcus voltae A3.</title>
        <authorList>
            <consortium name="US DOE Joint Genome Institute"/>
            <person name="Lucas S."/>
            <person name="Copeland A."/>
            <person name="Lapidus A."/>
            <person name="Cheng J.-F."/>
            <person name="Bruce D."/>
            <person name="Goodwin L."/>
            <person name="Pitluck S."/>
            <person name="Lowry S."/>
            <person name="Clum A."/>
            <person name="Land M."/>
            <person name="Hauser L."/>
            <person name="Kyrpides N."/>
            <person name="Mikhailova N."/>
            <person name="Whitman W.B."/>
            <person name="Woyke T."/>
        </authorList>
    </citation>
    <scope>NUCLEOTIDE SEQUENCE [LARGE SCALE GENOMIC DNA]</scope>
    <source>
        <strain evidence="2">ATCC BAA-1334 / A3</strain>
    </source>
</reference>
<gene>
    <name evidence="1" type="ordered locus">Mvol_0546</name>
</gene>
<accession>D7DSU6</accession>